<dbReference type="PANTHER" id="PTHR42760:SF40">
    <property type="entry name" value="3-OXOACYL-[ACYL-CARRIER-PROTEIN] REDUCTASE, CHLOROPLASTIC"/>
    <property type="match status" value="1"/>
</dbReference>
<comment type="caution">
    <text evidence="3">The sequence shown here is derived from an EMBL/GenBank/DDBJ whole genome shotgun (WGS) entry which is preliminary data.</text>
</comment>
<organism evidence="3 4">
    <name type="scientific">Nocardioides ginsengisoli</name>
    <dbReference type="NCBI Taxonomy" id="363868"/>
    <lineage>
        <taxon>Bacteria</taxon>
        <taxon>Bacillati</taxon>
        <taxon>Actinomycetota</taxon>
        <taxon>Actinomycetes</taxon>
        <taxon>Propionibacteriales</taxon>
        <taxon>Nocardioidaceae</taxon>
        <taxon>Nocardioides</taxon>
    </lineage>
</organism>
<dbReference type="PRINTS" id="PR00081">
    <property type="entry name" value="GDHRDH"/>
</dbReference>
<dbReference type="InterPro" id="IPR020904">
    <property type="entry name" value="Sc_DH/Rdtase_CS"/>
</dbReference>
<dbReference type="GO" id="GO:0004316">
    <property type="term" value="F:3-oxoacyl-[acyl-carrier-protein] reductase (NADPH) activity"/>
    <property type="evidence" value="ECO:0007669"/>
    <property type="project" value="UniProtKB-EC"/>
</dbReference>
<dbReference type="SUPFAM" id="SSF51735">
    <property type="entry name" value="NAD(P)-binding Rossmann-fold domains"/>
    <property type="match status" value="1"/>
</dbReference>
<keyword evidence="4" id="KW-1185">Reference proteome</keyword>
<dbReference type="NCBIfam" id="NF009466">
    <property type="entry name" value="PRK12826.1-2"/>
    <property type="match status" value="1"/>
</dbReference>
<evidence type="ECO:0000256" key="1">
    <source>
        <dbReference type="ARBA" id="ARBA00006484"/>
    </source>
</evidence>
<dbReference type="EC" id="1.1.1.100" evidence="3"/>
<accession>A0ABW3W5P7</accession>
<protein>
    <submittedName>
        <fullName evidence="3">3-oxoacyl-ACP reductase FabG</fullName>
        <ecNumber evidence="3">1.1.1.100</ecNumber>
    </submittedName>
</protein>
<feature type="domain" description="Ketoreductase" evidence="2">
    <location>
        <begin position="15"/>
        <end position="193"/>
    </location>
</feature>
<dbReference type="InterPro" id="IPR002347">
    <property type="entry name" value="SDR_fam"/>
</dbReference>
<dbReference type="EMBL" id="JBHTLX010000023">
    <property type="protein sequence ID" value="MFD1250177.1"/>
    <property type="molecule type" value="Genomic_DNA"/>
</dbReference>
<proteinExistence type="inferred from homology"/>
<evidence type="ECO:0000259" key="2">
    <source>
        <dbReference type="SMART" id="SM00822"/>
    </source>
</evidence>
<comment type="similarity">
    <text evidence="1">Belongs to the short-chain dehydrogenases/reductases (SDR) family.</text>
</comment>
<name>A0ABW3W5P7_9ACTN</name>
<dbReference type="PANTHER" id="PTHR42760">
    <property type="entry name" value="SHORT-CHAIN DEHYDROGENASES/REDUCTASES FAMILY MEMBER"/>
    <property type="match status" value="1"/>
</dbReference>
<sequence length="261" mass="27026">MQGQLQEYPHGSAARVAIVTGAARGIGAATARRLAAGGRAVAVLDLDLDACAVVRDEIVAAGGTALAVSADVTDETAVDRAVEEIVEGLGAPTILVNNAGITRDNLLFKMSVDDWDAVVQVHLRGAFLMTRAAQRHMVAQRFGRIVNLSSTSALGNRGQANYAAAKAGIQGLTRTLAVELGPFGVTANAVAPGFVQTEMTAATAERLGLTFEEFTARAIAKIPVGRGGQPEDIAAVVHFLTSDESGYVSGQVLYVDGARRG</sequence>
<dbReference type="Pfam" id="PF13561">
    <property type="entry name" value="adh_short_C2"/>
    <property type="match status" value="1"/>
</dbReference>
<dbReference type="InterPro" id="IPR036291">
    <property type="entry name" value="NAD(P)-bd_dom_sf"/>
</dbReference>
<reference evidence="4" key="1">
    <citation type="journal article" date="2019" name="Int. J. Syst. Evol. Microbiol.">
        <title>The Global Catalogue of Microorganisms (GCM) 10K type strain sequencing project: providing services to taxonomists for standard genome sequencing and annotation.</title>
        <authorList>
            <consortium name="The Broad Institute Genomics Platform"/>
            <consortium name="The Broad Institute Genome Sequencing Center for Infectious Disease"/>
            <person name="Wu L."/>
            <person name="Ma J."/>
        </authorList>
    </citation>
    <scope>NUCLEOTIDE SEQUENCE [LARGE SCALE GENOMIC DNA]</scope>
    <source>
        <strain evidence="4">CCUG 52478</strain>
    </source>
</reference>
<evidence type="ECO:0000313" key="4">
    <source>
        <dbReference type="Proteomes" id="UP001597229"/>
    </source>
</evidence>
<dbReference type="PROSITE" id="PS00061">
    <property type="entry name" value="ADH_SHORT"/>
    <property type="match status" value="1"/>
</dbReference>
<keyword evidence="3" id="KW-0560">Oxidoreductase</keyword>
<dbReference type="Gene3D" id="3.40.50.720">
    <property type="entry name" value="NAD(P)-binding Rossmann-like Domain"/>
    <property type="match status" value="1"/>
</dbReference>
<dbReference type="PRINTS" id="PR00080">
    <property type="entry name" value="SDRFAMILY"/>
</dbReference>
<dbReference type="InterPro" id="IPR057326">
    <property type="entry name" value="KR_dom"/>
</dbReference>
<dbReference type="Proteomes" id="UP001597229">
    <property type="component" value="Unassembled WGS sequence"/>
</dbReference>
<dbReference type="SMART" id="SM00822">
    <property type="entry name" value="PKS_KR"/>
    <property type="match status" value="1"/>
</dbReference>
<dbReference type="RefSeq" id="WP_367919486.1">
    <property type="nucleotide sequence ID" value="NZ_BAABAC010000023.1"/>
</dbReference>
<gene>
    <name evidence="3" type="primary">fabG</name>
    <name evidence="3" type="ORF">ACFQ3F_20435</name>
</gene>
<evidence type="ECO:0000313" key="3">
    <source>
        <dbReference type="EMBL" id="MFD1250177.1"/>
    </source>
</evidence>